<reference evidence="12" key="1">
    <citation type="journal article" date="2013" name="Nat. Genet.">
        <title>The wheat powdery mildew genome shows the unique evolution of an obligate biotroph.</title>
        <authorList>
            <person name="Wicker T."/>
            <person name="Oberhaensli S."/>
            <person name="Parlange F."/>
            <person name="Buchmann J.P."/>
            <person name="Shatalina M."/>
            <person name="Roffler S."/>
            <person name="Ben-David R."/>
            <person name="Dolezel J."/>
            <person name="Simkova H."/>
            <person name="Schulze-Lefert P."/>
            <person name="Spanu P.D."/>
            <person name="Bruggmann R."/>
            <person name="Amselem J."/>
            <person name="Quesneville H."/>
            <person name="Ver Loren van Themaat E."/>
            <person name="Paape T."/>
            <person name="Shimizu K.K."/>
            <person name="Keller B."/>
        </authorList>
    </citation>
    <scope>NUCLEOTIDE SEQUENCE [LARGE SCALE GENOMIC DNA]</scope>
    <source>
        <strain evidence="12">96224</strain>
    </source>
</reference>
<evidence type="ECO:0000259" key="9">
    <source>
        <dbReference type="Pfam" id="PF00177"/>
    </source>
</evidence>
<evidence type="ECO:0000256" key="6">
    <source>
        <dbReference type="ARBA" id="ARBA00037226"/>
    </source>
</evidence>
<dbReference type="EMBL" id="UIGY01000109">
    <property type="protein sequence ID" value="SUZ11056.1"/>
    <property type="molecule type" value="Genomic_DNA"/>
</dbReference>
<feature type="region of interest" description="Disordered" evidence="8">
    <location>
        <begin position="46"/>
        <end position="96"/>
    </location>
</feature>
<keyword evidence="4" id="KW-0496">Mitochondrion</keyword>
<reference evidence="10" key="2">
    <citation type="submission" date="2013-01" db="EMBL/GenBank/DDBJ databases">
        <title>The wheat powdery mildew genome reveals unique evolution of an obligate biotroph.</title>
        <authorList>
            <person name="Oberhaensli S."/>
            <person name="Wicker T."/>
            <person name="Keller B."/>
        </authorList>
    </citation>
    <scope>NUCLEOTIDE SEQUENCE</scope>
    <source>
        <strain evidence="10">96224</strain>
    </source>
</reference>
<feature type="compositionally biased region" description="Polar residues" evidence="8">
    <location>
        <begin position="72"/>
        <end position="81"/>
    </location>
</feature>
<dbReference type="Proteomes" id="UP000053110">
    <property type="component" value="Unassembled WGS sequence"/>
</dbReference>
<dbReference type="PANTHER" id="PTHR11205">
    <property type="entry name" value="RIBOSOMAL PROTEIN S7"/>
    <property type="match status" value="1"/>
</dbReference>
<dbReference type="GO" id="GO:0005739">
    <property type="term" value="C:mitochondrion"/>
    <property type="evidence" value="ECO:0007669"/>
    <property type="project" value="UniProtKB-SubCell"/>
</dbReference>
<comment type="subcellular location">
    <subcellularLocation>
        <location evidence="1">Mitochondrion</location>
    </subcellularLocation>
</comment>
<dbReference type="InterPro" id="IPR047988">
    <property type="entry name" value="Ribosomal_uS7m_fungi"/>
</dbReference>
<evidence type="ECO:0000313" key="11">
    <source>
        <dbReference type="EMBL" id="SUZ11056.1"/>
    </source>
</evidence>
<accession>A0A061HHA7</accession>
<feature type="domain" description="Small ribosomal subunit protein uS7" evidence="9">
    <location>
        <begin position="188"/>
        <end position="347"/>
    </location>
</feature>
<dbReference type="GO" id="GO:0005840">
    <property type="term" value="C:ribosome"/>
    <property type="evidence" value="ECO:0007669"/>
    <property type="project" value="UniProtKB-KW"/>
</dbReference>
<evidence type="ECO:0000256" key="3">
    <source>
        <dbReference type="ARBA" id="ARBA00022980"/>
    </source>
</evidence>
<dbReference type="SUPFAM" id="SSF47973">
    <property type="entry name" value="Ribosomal protein S7"/>
    <property type="match status" value="1"/>
</dbReference>
<dbReference type="Gene3D" id="1.10.455.10">
    <property type="entry name" value="Ribosomal protein S7 domain"/>
    <property type="match status" value="1"/>
</dbReference>
<dbReference type="CDD" id="cd14868">
    <property type="entry name" value="uS7_Mitochondria_Fungi"/>
    <property type="match status" value="1"/>
</dbReference>
<dbReference type="GO" id="GO:0006412">
    <property type="term" value="P:translation"/>
    <property type="evidence" value="ECO:0007669"/>
    <property type="project" value="InterPro"/>
</dbReference>
<gene>
    <name evidence="10" type="ORF">BGT96224_214</name>
    <name evidence="11" type="ORF">BGT96224V2_LOCUS4223</name>
</gene>
<dbReference type="InterPro" id="IPR000235">
    <property type="entry name" value="Ribosomal_uS7"/>
</dbReference>
<sequence>MQLRSNLFSEAYSLLLKSRSSKRKYYGTGVAGLGRNEYLDGMASTVMSNQGPQQNSSEKLARTKKKAGRFRPNTQYSSSFQDIKRPGESKKSLISTKDSTGNLSAASTFLTDRSSTSEAIQGIIDSSQNTGTSTAFANLLALSELQRVSDGENTEYSISTITHDPAVEGHKFGLPELPIPKDANFKYRFDPIILQVTNLLMKDGKKSVAQRNMSYILNSLRTAPPPTLNPAKPLLPGHPPTHHLPLDPVGYLTLAIDSVAPLLRIRSERGAAGGGAALQIPVPLGKRQRRRQAVMWILDSINKRSSRGSGRGMFAQRFADEIISIVEGRSSAWDKRLLLHKTGTTARNNINFRRKR</sequence>
<reference evidence="11" key="3">
    <citation type="submission" date="2018-07" db="EMBL/GenBank/DDBJ databases">
        <authorList>
            <person name="Quirk P.G."/>
            <person name="Krulwich T.A."/>
        </authorList>
    </citation>
    <scope>NUCLEOTIDE SEQUENCE</scope>
    <source>
        <strain evidence="11">96224</strain>
    </source>
</reference>
<dbReference type="AlphaFoldDB" id="A0A061HHA7"/>
<keyword evidence="3" id="KW-0689">Ribosomal protein</keyword>
<dbReference type="InterPro" id="IPR023798">
    <property type="entry name" value="Ribosomal_uS7_dom"/>
</dbReference>
<comment type="similarity">
    <text evidence="2">Belongs to the universal ribosomal protein uS7 family.</text>
</comment>
<evidence type="ECO:0000256" key="7">
    <source>
        <dbReference type="ARBA" id="ARBA00039306"/>
    </source>
</evidence>
<evidence type="ECO:0000313" key="10">
    <source>
        <dbReference type="EMBL" id="EPQ64069.1"/>
    </source>
</evidence>
<dbReference type="HOGENOM" id="CLU_049057_0_1_1"/>
<evidence type="ECO:0000256" key="4">
    <source>
        <dbReference type="ARBA" id="ARBA00023128"/>
    </source>
</evidence>
<keyword evidence="5" id="KW-0687">Ribonucleoprotein</keyword>
<evidence type="ECO:0000256" key="1">
    <source>
        <dbReference type="ARBA" id="ARBA00004173"/>
    </source>
</evidence>
<dbReference type="OrthoDB" id="9972728at2759"/>
<evidence type="ECO:0000256" key="8">
    <source>
        <dbReference type="SAM" id="MobiDB-lite"/>
    </source>
</evidence>
<protein>
    <recommendedName>
        <fullName evidence="7">Small ribosomal subunit protein uS7m</fullName>
    </recommendedName>
</protein>
<organism evidence="11">
    <name type="scientific">Blumeria graminis f. sp. tritici 96224</name>
    <dbReference type="NCBI Taxonomy" id="1268274"/>
    <lineage>
        <taxon>Eukaryota</taxon>
        <taxon>Fungi</taxon>
        <taxon>Dikarya</taxon>
        <taxon>Ascomycota</taxon>
        <taxon>Pezizomycotina</taxon>
        <taxon>Leotiomycetes</taxon>
        <taxon>Erysiphales</taxon>
        <taxon>Erysiphaceae</taxon>
        <taxon>Blumeria</taxon>
    </lineage>
</organism>
<comment type="function">
    <text evidence="6">Component of the mitochondrial ribosome (mitoribosome), a dedicated translation machinery responsible for the synthesis of mitochondrial genome-encoded proteins, including at least some of the essential transmembrane subunits of the mitochondrial respiratory chain. The mitoribosomes are attached to the mitochondrial inner membrane and translation products are cotranslationally integrated into the membrane.</text>
</comment>
<evidence type="ECO:0000256" key="2">
    <source>
        <dbReference type="ARBA" id="ARBA00007151"/>
    </source>
</evidence>
<dbReference type="FunFam" id="1.10.455.10:FF:000006">
    <property type="entry name" value="37S ribosomal protein S7, mitochondrial"/>
    <property type="match status" value="1"/>
</dbReference>
<evidence type="ECO:0000313" key="12">
    <source>
        <dbReference type="Proteomes" id="UP000053110"/>
    </source>
</evidence>
<dbReference type="EMBL" id="KE375082">
    <property type="protein sequence ID" value="EPQ64069.1"/>
    <property type="molecule type" value="Genomic_DNA"/>
</dbReference>
<dbReference type="InterPro" id="IPR036823">
    <property type="entry name" value="Ribosomal_uS7_dom_sf"/>
</dbReference>
<feature type="compositionally biased region" description="Polar residues" evidence="8">
    <location>
        <begin position="46"/>
        <end position="58"/>
    </location>
</feature>
<feature type="compositionally biased region" description="Basic and acidic residues" evidence="8">
    <location>
        <begin position="82"/>
        <end position="91"/>
    </location>
</feature>
<proteinExistence type="inferred from homology"/>
<evidence type="ECO:0000256" key="5">
    <source>
        <dbReference type="ARBA" id="ARBA00023274"/>
    </source>
</evidence>
<dbReference type="GO" id="GO:1990904">
    <property type="term" value="C:ribonucleoprotein complex"/>
    <property type="evidence" value="ECO:0007669"/>
    <property type="project" value="UniProtKB-KW"/>
</dbReference>
<dbReference type="Pfam" id="PF00177">
    <property type="entry name" value="Ribosomal_S7"/>
    <property type="match status" value="1"/>
</dbReference>
<name>A0A061HHA7_BLUGR</name>